<dbReference type="InterPro" id="IPR052895">
    <property type="entry name" value="HetReg/Transcr_Mod"/>
</dbReference>
<gene>
    <name evidence="2" type="ORF">FN846DRAFT_908027</name>
</gene>
<dbReference type="InterPro" id="IPR010730">
    <property type="entry name" value="HET"/>
</dbReference>
<dbReference type="Pfam" id="PF06985">
    <property type="entry name" value="HET"/>
    <property type="match status" value="1"/>
</dbReference>
<dbReference type="OrthoDB" id="270167at2759"/>
<evidence type="ECO:0000313" key="3">
    <source>
        <dbReference type="Proteomes" id="UP000326924"/>
    </source>
</evidence>
<sequence>MEDDQRKTFLQIDTWPDGTRGRLCNHIERAQSVVTRRSNLRKWAQRLRVLQPAPPGSAHEFELVQRQPGRPYIAVSYRWQDTSTFPPSLIAPVRLLEARTNVVRESRARPDVIRRAFRYALSVGIDYVWIDQECIEQDDPVDKENGIQSMDLVYRGAYRTVALLGQYINDESDVVVLFNLMKDLQAAFYHLQKNSGNWPVKTLKGTALTSNLLTAVFMDLWFTRSWTHQEFICASNIVLAVCWDQTVAHQHWSFLQSEMVLPETLHPTRRGETEPVHTQTTPGEWIISELAYSALVGDLLRAETPIEIRNGIRIPLEVAESLIYQEGCRLVATVFSPKILHENGTSKTSDDISSVHAVEVFRTLADKQNHRVADRLAIVSNICNYPWGLNVDFVESEDLSFVACSLALSLLNGDPSLLIRLGEETDRAPVEQKYHGGWIPPEDLTFQELDIYPDFNPRAQNPMIVQDSVLLSDGCLLKVKEFTGLSPLREAVEPIIAELPPDDEMTAKMDYELSFEIQIKLVRLVLPLLLEINHMELFEAIVSHVSRERTTAEFEQLMQQLRLQLSGDEQDCWPSGDWARDVTELRGYDKRLYYVCSRVAHGLPILCAFPTDKDGVPNNLPVSIVFGPLEPTPSWIFLPSGLSRYRMIPGFAWAVLVREDAATDDMIKRSEERLQGIMVRESKPNISRLQLQVTGLVEAAWSDRFPEPGRRMHYIY</sequence>
<comment type="caution">
    <text evidence="2">The sequence shown here is derived from an EMBL/GenBank/DDBJ whole genome shotgun (WGS) entry which is preliminary data.</text>
</comment>
<reference evidence="2 3" key="1">
    <citation type="submission" date="2019-09" db="EMBL/GenBank/DDBJ databases">
        <title>Draft genome of the ectomycorrhizal ascomycete Sphaerosporella brunnea.</title>
        <authorList>
            <consortium name="DOE Joint Genome Institute"/>
            <person name="Benucci G.M."/>
            <person name="Marozzi G."/>
            <person name="Antonielli L."/>
            <person name="Sanchez S."/>
            <person name="Marco P."/>
            <person name="Wang X."/>
            <person name="Falini L.B."/>
            <person name="Barry K."/>
            <person name="Haridas S."/>
            <person name="Lipzen A."/>
            <person name="Labutti K."/>
            <person name="Grigoriev I.V."/>
            <person name="Murat C."/>
            <person name="Martin F."/>
            <person name="Albertini E."/>
            <person name="Donnini D."/>
            <person name="Bonito G."/>
        </authorList>
    </citation>
    <scope>NUCLEOTIDE SEQUENCE [LARGE SCALE GENOMIC DNA]</scope>
    <source>
        <strain evidence="2 3">Sb_GMNB300</strain>
    </source>
</reference>
<dbReference type="AlphaFoldDB" id="A0A5J5ETV9"/>
<dbReference type="EMBL" id="VXIS01000115">
    <property type="protein sequence ID" value="KAA8903665.1"/>
    <property type="molecule type" value="Genomic_DNA"/>
</dbReference>
<evidence type="ECO:0000259" key="1">
    <source>
        <dbReference type="Pfam" id="PF06985"/>
    </source>
</evidence>
<organism evidence="2 3">
    <name type="scientific">Sphaerosporella brunnea</name>
    <dbReference type="NCBI Taxonomy" id="1250544"/>
    <lineage>
        <taxon>Eukaryota</taxon>
        <taxon>Fungi</taxon>
        <taxon>Dikarya</taxon>
        <taxon>Ascomycota</taxon>
        <taxon>Pezizomycotina</taxon>
        <taxon>Pezizomycetes</taxon>
        <taxon>Pezizales</taxon>
        <taxon>Pyronemataceae</taxon>
        <taxon>Sphaerosporella</taxon>
    </lineage>
</organism>
<dbReference type="Proteomes" id="UP000326924">
    <property type="component" value="Unassembled WGS sequence"/>
</dbReference>
<evidence type="ECO:0000313" key="2">
    <source>
        <dbReference type="EMBL" id="KAA8903665.1"/>
    </source>
</evidence>
<accession>A0A5J5ETV9</accession>
<proteinExistence type="predicted"/>
<protein>
    <submittedName>
        <fullName evidence="2">Heterokaryon incompatibility protein-domain-containing protein</fullName>
    </submittedName>
</protein>
<keyword evidence="3" id="KW-1185">Reference proteome</keyword>
<dbReference type="PANTHER" id="PTHR24148:SF64">
    <property type="entry name" value="HETEROKARYON INCOMPATIBILITY DOMAIN-CONTAINING PROTEIN"/>
    <property type="match status" value="1"/>
</dbReference>
<dbReference type="InParanoid" id="A0A5J5ETV9"/>
<dbReference type="PANTHER" id="PTHR24148">
    <property type="entry name" value="ANKYRIN REPEAT DOMAIN-CONTAINING PROTEIN 39 HOMOLOG-RELATED"/>
    <property type="match status" value="1"/>
</dbReference>
<name>A0A5J5ETV9_9PEZI</name>
<feature type="domain" description="Heterokaryon incompatibility" evidence="1">
    <location>
        <begin position="72"/>
        <end position="230"/>
    </location>
</feature>